<evidence type="ECO:0000256" key="8">
    <source>
        <dbReference type="ARBA" id="ARBA00022989"/>
    </source>
</evidence>
<comment type="subcellular location">
    <subcellularLocation>
        <location evidence="1">Cell membrane</location>
        <topology evidence="1">Multi-pass membrane protein</topology>
    </subcellularLocation>
</comment>
<dbReference type="PANTHER" id="PTHR43394:SF1">
    <property type="entry name" value="ATP-BINDING CASSETTE SUB-FAMILY B MEMBER 10, MITOCHONDRIAL"/>
    <property type="match status" value="1"/>
</dbReference>
<dbReference type="Pfam" id="PF00664">
    <property type="entry name" value="ABC_membrane"/>
    <property type="match status" value="1"/>
</dbReference>
<dbReference type="GO" id="GO:0005886">
    <property type="term" value="C:plasma membrane"/>
    <property type="evidence" value="ECO:0007669"/>
    <property type="project" value="UniProtKB-SubCell"/>
</dbReference>
<dbReference type="CDD" id="cd18548">
    <property type="entry name" value="ABC_6TM_Tm287_like"/>
    <property type="match status" value="1"/>
</dbReference>
<evidence type="ECO:0000256" key="3">
    <source>
        <dbReference type="ARBA" id="ARBA00022448"/>
    </source>
</evidence>
<dbReference type="Gene3D" id="3.40.50.300">
    <property type="entry name" value="P-loop containing nucleotide triphosphate hydrolases"/>
    <property type="match status" value="1"/>
</dbReference>
<evidence type="ECO:0000256" key="5">
    <source>
        <dbReference type="ARBA" id="ARBA00022692"/>
    </source>
</evidence>
<evidence type="ECO:0000313" key="10">
    <source>
        <dbReference type="EMBL" id="BCR35872.1"/>
    </source>
</evidence>
<keyword evidence="11" id="KW-1185">Reference proteome</keyword>
<dbReference type="PROSITE" id="PS50929">
    <property type="entry name" value="ABC_TM1F"/>
    <property type="match status" value="1"/>
</dbReference>
<dbReference type="PANTHER" id="PTHR43394">
    <property type="entry name" value="ATP-DEPENDENT PERMEASE MDL1, MITOCHONDRIAL"/>
    <property type="match status" value="1"/>
</dbReference>
<keyword evidence="5" id="KW-0812">Transmembrane</keyword>
<evidence type="ECO:0000256" key="9">
    <source>
        <dbReference type="ARBA" id="ARBA00023136"/>
    </source>
</evidence>
<evidence type="ECO:0000313" key="11">
    <source>
        <dbReference type="Proteomes" id="UP000620133"/>
    </source>
</evidence>
<dbReference type="InterPro" id="IPR003439">
    <property type="entry name" value="ABC_transporter-like_ATP-bd"/>
</dbReference>
<sequence>MLKIFRFFRWYHWVFTLLIFVFIYLQVQFDLKLIDYMGNIIRIIGNASSTGTSQTPAIIDEGLMMLLVTFGSITMTIIASFFAARVGTKVANIMRKSLFSHVQGFSLEEVNKFSTASLITRTTNDVQQVQMALIIMLRMLVRAPIMAVAAILKVTDLNLTMSLVVVFGIVAIIVMIGTIFYFVGPKFSLLQKRTDDLNEVTRETLTGIRVIRSHHAETIQENKFEGVNEKLTKTHIFVNTAMSFLNPGMTIVFNGLNLSLIVVGAVLISTNSLGATPIEGLAIQLQFISYGMMIMMSFMMLIMMFIFLPRAWVSANRIMEVINTPFKINDAKANNIDPRGVSVEFKNVCFKYPDADECVIRNISFKGTKGQTLAFIGSTGSGKSTIIQLLLRFYDVTEGEILVNSKNIQEYPLEELYKLMGYVPQKGILFSGDILSNMRIANPDATEEEILKALEIAQIKDYALSSDEGLAKEIDQGGKNVSGGQKQRLSIARALVKNAPIYIFDDSFSALDYRTDKTLRKALKTEVKDALNIIVGQRIGTIMDADQIIVLDKGDMVCKGTHKDLLETCPTYQETAYAQLSKEELANG</sequence>
<dbReference type="SUPFAM" id="SSF52540">
    <property type="entry name" value="P-loop containing nucleoside triphosphate hydrolases"/>
    <property type="match status" value="1"/>
</dbReference>
<keyword evidence="3" id="KW-0813">Transport</keyword>
<gene>
    <name evidence="10" type="ORF">MPAN_007650</name>
</gene>
<dbReference type="PROSITE" id="PS50893">
    <property type="entry name" value="ABC_TRANSPORTER_2"/>
    <property type="match status" value="1"/>
</dbReference>
<dbReference type="InterPro" id="IPR017871">
    <property type="entry name" value="ABC_transporter-like_CS"/>
</dbReference>
<evidence type="ECO:0000256" key="7">
    <source>
        <dbReference type="ARBA" id="ARBA00022840"/>
    </source>
</evidence>
<dbReference type="AlphaFoldDB" id="A0A7U9XV77"/>
<organism evidence="10 11">
    <name type="scientific">Mariniplasma anaerobium</name>
    <dbReference type="NCBI Taxonomy" id="2735436"/>
    <lineage>
        <taxon>Bacteria</taxon>
        <taxon>Bacillati</taxon>
        <taxon>Mycoplasmatota</taxon>
        <taxon>Mollicutes</taxon>
        <taxon>Acholeplasmatales</taxon>
        <taxon>Acholeplasmataceae</taxon>
        <taxon>Mariniplasma</taxon>
    </lineage>
</organism>
<protein>
    <submittedName>
        <fullName evidence="10">Multidrug ABC transporter ATP-binding protein</fullName>
    </submittedName>
</protein>
<dbReference type="InterPro" id="IPR027417">
    <property type="entry name" value="P-loop_NTPase"/>
</dbReference>
<dbReference type="EMBL" id="AP024412">
    <property type="protein sequence ID" value="BCR35872.1"/>
    <property type="molecule type" value="Genomic_DNA"/>
</dbReference>
<dbReference type="SMART" id="SM00382">
    <property type="entry name" value="AAA"/>
    <property type="match status" value="1"/>
</dbReference>
<comment type="similarity">
    <text evidence="2">Belongs to the ABC transporter superfamily.</text>
</comment>
<dbReference type="KEGG" id="manr:MPAN_007650"/>
<dbReference type="Gene3D" id="1.20.1560.10">
    <property type="entry name" value="ABC transporter type 1, transmembrane domain"/>
    <property type="match status" value="1"/>
</dbReference>
<dbReference type="FunFam" id="3.40.50.300:FF:000854">
    <property type="entry name" value="Multidrug ABC transporter ATP-binding protein"/>
    <property type="match status" value="1"/>
</dbReference>
<dbReference type="InterPro" id="IPR036640">
    <property type="entry name" value="ABC1_TM_sf"/>
</dbReference>
<dbReference type="GO" id="GO:0015421">
    <property type="term" value="F:ABC-type oligopeptide transporter activity"/>
    <property type="evidence" value="ECO:0007669"/>
    <property type="project" value="TreeGrafter"/>
</dbReference>
<dbReference type="InterPro" id="IPR003593">
    <property type="entry name" value="AAA+_ATPase"/>
</dbReference>
<name>A0A7U9XV77_9MOLU</name>
<keyword evidence="8" id="KW-1133">Transmembrane helix</keyword>
<dbReference type="GO" id="GO:0016887">
    <property type="term" value="F:ATP hydrolysis activity"/>
    <property type="evidence" value="ECO:0007669"/>
    <property type="project" value="InterPro"/>
</dbReference>
<dbReference type="InterPro" id="IPR039421">
    <property type="entry name" value="Type_1_exporter"/>
</dbReference>
<evidence type="ECO:0000256" key="4">
    <source>
        <dbReference type="ARBA" id="ARBA00022475"/>
    </source>
</evidence>
<keyword evidence="7 10" id="KW-0067">ATP-binding</keyword>
<keyword evidence="4" id="KW-1003">Cell membrane</keyword>
<evidence type="ECO:0000256" key="1">
    <source>
        <dbReference type="ARBA" id="ARBA00004651"/>
    </source>
</evidence>
<evidence type="ECO:0000256" key="6">
    <source>
        <dbReference type="ARBA" id="ARBA00022741"/>
    </source>
</evidence>
<dbReference type="InterPro" id="IPR011527">
    <property type="entry name" value="ABC1_TM_dom"/>
</dbReference>
<dbReference type="Proteomes" id="UP000620133">
    <property type="component" value="Chromosome"/>
</dbReference>
<dbReference type="PROSITE" id="PS00211">
    <property type="entry name" value="ABC_TRANSPORTER_1"/>
    <property type="match status" value="1"/>
</dbReference>
<dbReference type="SUPFAM" id="SSF90123">
    <property type="entry name" value="ABC transporter transmembrane region"/>
    <property type="match status" value="1"/>
</dbReference>
<evidence type="ECO:0000256" key="2">
    <source>
        <dbReference type="ARBA" id="ARBA00005417"/>
    </source>
</evidence>
<dbReference type="Pfam" id="PF00005">
    <property type="entry name" value="ABC_tran"/>
    <property type="match status" value="1"/>
</dbReference>
<keyword evidence="6" id="KW-0547">Nucleotide-binding</keyword>
<dbReference type="RefSeq" id="WP_176238703.1">
    <property type="nucleotide sequence ID" value="NZ_AP024412.1"/>
</dbReference>
<proteinExistence type="inferred from homology"/>
<dbReference type="GO" id="GO:0005524">
    <property type="term" value="F:ATP binding"/>
    <property type="evidence" value="ECO:0007669"/>
    <property type="project" value="UniProtKB-KW"/>
</dbReference>
<reference evidence="10" key="1">
    <citation type="submission" date="2021-01" db="EMBL/GenBank/DDBJ databases">
        <title>Draft genome sequence of Acholeplasmataceae bacterium strain Mahy22.</title>
        <authorList>
            <person name="Watanabe M."/>
            <person name="Kojima H."/>
            <person name="Fukui M."/>
        </authorList>
    </citation>
    <scope>NUCLEOTIDE SEQUENCE</scope>
    <source>
        <strain evidence="10">Mahy22</strain>
    </source>
</reference>
<keyword evidence="9" id="KW-0472">Membrane</keyword>
<accession>A0A7U9XV77</accession>